<gene>
    <name evidence="7" type="ORF">SLEP1_g1626</name>
</gene>
<feature type="domain" description="BHLH" evidence="6">
    <location>
        <begin position="42"/>
        <end position="79"/>
    </location>
</feature>
<feature type="compositionally biased region" description="Polar residues" evidence="5">
    <location>
        <begin position="17"/>
        <end position="29"/>
    </location>
</feature>
<evidence type="ECO:0000313" key="8">
    <source>
        <dbReference type="Proteomes" id="UP001054252"/>
    </source>
</evidence>
<dbReference type="PANTHER" id="PTHR12565:SF312">
    <property type="entry name" value="TRANSCRIPTION FACTOR BHLH74"/>
    <property type="match status" value="1"/>
</dbReference>
<organism evidence="7 8">
    <name type="scientific">Rubroshorea leprosula</name>
    <dbReference type="NCBI Taxonomy" id="152421"/>
    <lineage>
        <taxon>Eukaryota</taxon>
        <taxon>Viridiplantae</taxon>
        <taxon>Streptophyta</taxon>
        <taxon>Embryophyta</taxon>
        <taxon>Tracheophyta</taxon>
        <taxon>Spermatophyta</taxon>
        <taxon>Magnoliopsida</taxon>
        <taxon>eudicotyledons</taxon>
        <taxon>Gunneridae</taxon>
        <taxon>Pentapetalae</taxon>
        <taxon>rosids</taxon>
        <taxon>malvids</taxon>
        <taxon>Malvales</taxon>
        <taxon>Dipterocarpaceae</taxon>
        <taxon>Rubroshorea</taxon>
    </lineage>
</organism>
<dbReference type="Proteomes" id="UP001054252">
    <property type="component" value="Unassembled WGS sequence"/>
</dbReference>
<evidence type="ECO:0000313" key="7">
    <source>
        <dbReference type="EMBL" id="GKU87182.1"/>
    </source>
</evidence>
<accession>A0AAV5HN45</accession>
<reference evidence="7 8" key="1">
    <citation type="journal article" date="2021" name="Commun. Biol.">
        <title>The genome of Shorea leprosula (Dipterocarpaceae) highlights the ecological relevance of drought in aseasonal tropical rainforests.</title>
        <authorList>
            <person name="Ng K.K.S."/>
            <person name="Kobayashi M.J."/>
            <person name="Fawcett J.A."/>
            <person name="Hatakeyama M."/>
            <person name="Paape T."/>
            <person name="Ng C.H."/>
            <person name="Ang C.C."/>
            <person name="Tnah L.H."/>
            <person name="Lee C.T."/>
            <person name="Nishiyama T."/>
            <person name="Sese J."/>
            <person name="O'Brien M.J."/>
            <person name="Copetti D."/>
            <person name="Mohd Noor M.I."/>
            <person name="Ong R.C."/>
            <person name="Putra M."/>
            <person name="Sireger I.Z."/>
            <person name="Indrioko S."/>
            <person name="Kosugi Y."/>
            <person name="Izuno A."/>
            <person name="Isagi Y."/>
            <person name="Lee S.L."/>
            <person name="Shimizu K.K."/>
        </authorList>
    </citation>
    <scope>NUCLEOTIDE SEQUENCE [LARGE SCALE GENOMIC DNA]</scope>
    <source>
        <strain evidence="7">214</strain>
    </source>
</reference>
<keyword evidence="4" id="KW-0539">Nucleus</keyword>
<keyword evidence="8" id="KW-1185">Reference proteome</keyword>
<dbReference type="EMBL" id="BPVZ01000002">
    <property type="protein sequence ID" value="GKU87182.1"/>
    <property type="molecule type" value="Genomic_DNA"/>
</dbReference>
<evidence type="ECO:0000256" key="1">
    <source>
        <dbReference type="ARBA" id="ARBA00004123"/>
    </source>
</evidence>
<comment type="caution">
    <text evidence="7">The sequence shown here is derived from an EMBL/GenBank/DDBJ whole genome shotgun (WGS) entry which is preliminary data.</text>
</comment>
<dbReference type="GO" id="GO:0003700">
    <property type="term" value="F:DNA-binding transcription factor activity"/>
    <property type="evidence" value="ECO:0007669"/>
    <property type="project" value="TreeGrafter"/>
</dbReference>
<dbReference type="PROSITE" id="PS50888">
    <property type="entry name" value="BHLH"/>
    <property type="match status" value="1"/>
</dbReference>
<dbReference type="InterPro" id="IPR036638">
    <property type="entry name" value="HLH_DNA-bd_sf"/>
</dbReference>
<dbReference type="PANTHER" id="PTHR12565">
    <property type="entry name" value="STEROL REGULATORY ELEMENT-BINDING PROTEIN"/>
    <property type="match status" value="1"/>
</dbReference>
<evidence type="ECO:0000256" key="2">
    <source>
        <dbReference type="ARBA" id="ARBA00023015"/>
    </source>
</evidence>
<evidence type="ECO:0000256" key="5">
    <source>
        <dbReference type="SAM" id="MobiDB-lite"/>
    </source>
</evidence>
<evidence type="ECO:0000256" key="3">
    <source>
        <dbReference type="ARBA" id="ARBA00023163"/>
    </source>
</evidence>
<dbReference type="InterPro" id="IPR024097">
    <property type="entry name" value="bHLH_ZIP_TF"/>
</dbReference>
<keyword evidence="3" id="KW-0804">Transcription</keyword>
<proteinExistence type="predicted"/>
<dbReference type="AlphaFoldDB" id="A0AAV5HN45"/>
<dbReference type="Gene3D" id="4.10.280.10">
    <property type="entry name" value="Helix-loop-helix DNA-binding domain"/>
    <property type="match status" value="1"/>
</dbReference>
<evidence type="ECO:0000256" key="4">
    <source>
        <dbReference type="ARBA" id="ARBA00023242"/>
    </source>
</evidence>
<evidence type="ECO:0000259" key="6">
    <source>
        <dbReference type="PROSITE" id="PS50888"/>
    </source>
</evidence>
<dbReference type="GO" id="GO:0005634">
    <property type="term" value="C:nucleus"/>
    <property type="evidence" value="ECO:0007669"/>
    <property type="project" value="UniProtKB-SubCell"/>
</dbReference>
<feature type="region of interest" description="Disordered" evidence="5">
    <location>
        <begin position="1"/>
        <end position="49"/>
    </location>
</feature>
<dbReference type="InterPro" id="IPR011598">
    <property type="entry name" value="bHLH_dom"/>
</dbReference>
<comment type="subcellular location">
    <subcellularLocation>
        <location evidence="1">Nucleus</location>
    </subcellularLocation>
</comment>
<protein>
    <recommendedName>
        <fullName evidence="6">BHLH domain-containing protein</fullName>
    </recommendedName>
</protein>
<dbReference type="SUPFAM" id="SSF47459">
    <property type="entry name" value="HLH, helix-loop-helix DNA-binding domain"/>
    <property type="match status" value="1"/>
</dbReference>
<dbReference type="GO" id="GO:0046983">
    <property type="term" value="F:protein dimerization activity"/>
    <property type="evidence" value="ECO:0007669"/>
    <property type="project" value="InterPro"/>
</dbReference>
<name>A0AAV5HN45_9ROSI</name>
<keyword evidence="2" id="KW-0805">Transcription regulation</keyword>
<sequence length="79" mass="8937">MQKQNFGGPEPVAIKQQVPNANESNSVTAGQPKPRVRARRGQATDPHSIAERLRRERIVERMRALKELVPIANKIRLQC</sequence>